<protein>
    <recommendedName>
        <fullName evidence="3">DUF4412 domain-containing protein</fullName>
    </recommendedName>
</protein>
<dbReference type="AlphaFoldDB" id="A0A7V8V5E3"/>
<evidence type="ECO:0000313" key="2">
    <source>
        <dbReference type="Proteomes" id="UP000551616"/>
    </source>
</evidence>
<dbReference type="EMBL" id="JABRWO010000005">
    <property type="protein sequence ID" value="MBA2115091.1"/>
    <property type="molecule type" value="Genomic_DNA"/>
</dbReference>
<keyword evidence="2" id="KW-1185">Reference proteome</keyword>
<reference evidence="1 2" key="1">
    <citation type="submission" date="2020-05" db="EMBL/GenBank/DDBJ databases">
        <title>Bremerella alba sp. nov., a novel planctomycete isolated from the surface of the macroalga Fucus spiralis.</title>
        <authorList>
            <person name="Godinho O."/>
            <person name="Botelho R."/>
            <person name="Albuquerque L."/>
            <person name="Wiegand S."/>
            <person name="Da Costa M.S."/>
            <person name="Lobo-Da-Cunha A."/>
            <person name="Jogler C."/>
            <person name="Lage O.M."/>
        </authorList>
    </citation>
    <scope>NUCLEOTIDE SEQUENCE [LARGE SCALE GENOMIC DNA]</scope>
    <source>
        <strain evidence="1 2">FF15</strain>
    </source>
</reference>
<evidence type="ECO:0008006" key="3">
    <source>
        <dbReference type="Google" id="ProtNLM"/>
    </source>
</evidence>
<organism evidence="1 2">
    <name type="scientific">Bremerella alba</name>
    <dbReference type="NCBI Taxonomy" id="980252"/>
    <lineage>
        <taxon>Bacteria</taxon>
        <taxon>Pseudomonadati</taxon>
        <taxon>Planctomycetota</taxon>
        <taxon>Planctomycetia</taxon>
        <taxon>Pirellulales</taxon>
        <taxon>Pirellulaceae</taxon>
        <taxon>Bremerella</taxon>
    </lineage>
</organism>
<name>A0A7V8V5E3_9BACT</name>
<dbReference type="Proteomes" id="UP000551616">
    <property type="component" value="Unassembled WGS sequence"/>
</dbReference>
<dbReference type="RefSeq" id="WP_207396535.1">
    <property type="nucleotide sequence ID" value="NZ_JABRWO010000005.1"/>
</dbReference>
<gene>
    <name evidence="1" type="ORF">HOV93_22630</name>
</gene>
<comment type="caution">
    <text evidence="1">The sequence shown here is derived from an EMBL/GenBank/DDBJ whole genome shotgun (WGS) entry which is preliminary data.</text>
</comment>
<sequence length="172" mass="19189">MTSNKIPPAPMPQKYSAELVRSDGITLRIIIDEPLRRTETHAHGNITISIVRPDKGIMYSVLPQQSKYMSMPLSPESLSAMTDSNPTDELWTFECNDTINGITVSKYAVFARDVVDPTGYVHVDTTTGLRLKKVTLNSLGDEVLTVKAVNVSYEVPPRDCFEPPADYREVKM</sequence>
<accession>A0A7V8V5E3</accession>
<proteinExistence type="predicted"/>
<evidence type="ECO:0000313" key="1">
    <source>
        <dbReference type="EMBL" id="MBA2115091.1"/>
    </source>
</evidence>